<accession>K9H9J2</accession>
<sequence length="102" mass="10819">MCSRSIQSNIDAALVVGPHDDVAWLGTTPAGEGVYAVVHRRGGVFTHLYRVAEGAVRGRGGLVHLEAVLPGGRLREARQLAAYRLSARLDAPPVRAPLQAAE</sequence>
<dbReference type="AlphaFoldDB" id="K9H9J2"/>
<comment type="caution">
    <text evidence="1">The sequence shown here is derived from an EMBL/GenBank/DDBJ whole genome shotgun (WGS) entry which is preliminary data.</text>
</comment>
<organism evidence="1 2">
    <name type="scientific">Caenispirillum salinarum AK4</name>
    <dbReference type="NCBI Taxonomy" id="1238182"/>
    <lineage>
        <taxon>Bacteria</taxon>
        <taxon>Pseudomonadati</taxon>
        <taxon>Pseudomonadota</taxon>
        <taxon>Alphaproteobacteria</taxon>
        <taxon>Rhodospirillales</taxon>
        <taxon>Novispirillaceae</taxon>
        <taxon>Caenispirillum</taxon>
    </lineage>
</organism>
<evidence type="ECO:0000313" key="2">
    <source>
        <dbReference type="Proteomes" id="UP000009881"/>
    </source>
</evidence>
<dbReference type="STRING" id="1238182.C882_1785"/>
<reference evidence="1 2" key="1">
    <citation type="journal article" date="2013" name="Genome Announc.">
        <title>Draft Genome Sequence of an Alphaproteobacterium, Caenispirillum salinarum AK4(T), Isolated from a Solar Saltern.</title>
        <authorList>
            <person name="Khatri I."/>
            <person name="Singh A."/>
            <person name="Korpole S."/>
            <person name="Pinnaka A.K."/>
            <person name="Subramanian S."/>
        </authorList>
    </citation>
    <scope>NUCLEOTIDE SEQUENCE [LARGE SCALE GENOMIC DNA]</scope>
    <source>
        <strain evidence="1 2">AK4</strain>
    </source>
</reference>
<dbReference type="Proteomes" id="UP000009881">
    <property type="component" value="Unassembled WGS sequence"/>
</dbReference>
<dbReference type="EMBL" id="ANHY01000020">
    <property type="protein sequence ID" value="EKV27283.1"/>
    <property type="molecule type" value="Genomic_DNA"/>
</dbReference>
<gene>
    <name evidence="1" type="ORF">C882_1785</name>
</gene>
<name>K9H9J2_9PROT</name>
<keyword evidence="2" id="KW-1185">Reference proteome</keyword>
<protein>
    <submittedName>
        <fullName evidence="1">Uncharacterized protein</fullName>
    </submittedName>
</protein>
<dbReference type="RefSeq" id="WP_009542181.1">
    <property type="nucleotide sequence ID" value="NZ_ANHY01000020.1"/>
</dbReference>
<proteinExistence type="predicted"/>
<evidence type="ECO:0000313" key="1">
    <source>
        <dbReference type="EMBL" id="EKV27283.1"/>
    </source>
</evidence>